<organism evidence="2 3">
    <name type="scientific">Enterocloster alcoholdehydrogenati</name>
    <dbReference type="NCBI Taxonomy" id="2547410"/>
    <lineage>
        <taxon>Bacteria</taxon>
        <taxon>Bacillati</taxon>
        <taxon>Bacillota</taxon>
        <taxon>Clostridia</taxon>
        <taxon>Lachnospirales</taxon>
        <taxon>Lachnospiraceae</taxon>
        <taxon>Enterocloster</taxon>
    </lineage>
</organism>
<feature type="domain" description="DUF3298" evidence="1">
    <location>
        <begin position="211"/>
        <end position="295"/>
    </location>
</feature>
<gene>
    <name evidence="2" type="ORF">F130042H8_12910</name>
</gene>
<dbReference type="Gene3D" id="3.30.565.40">
    <property type="entry name" value="Fervidobacterium nodosum Rt17-B1 like"/>
    <property type="match status" value="1"/>
</dbReference>
<dbReference type="Pfam" id="PF11738">
    <property type="entry name" value="DUF3298"/>
    <property type="match status" value="1"/>
</dbReference>
<evidence type="ECO:0000259" key="1">
    <source>
        <dbReference type="Pfam" id="PF11738"/>
    </source>
</evidence>
<sequence length="301" mass="33423">MDQNEFKPSGYRQLENLRQEYASLPVPLEARERILKGIALGKRASHSKEFPPLPPQKGVIFMKLIKRTGMTAAAAMMAITILANIDPTIANAMEQIPVIGPISKVVTFRTYENNTDNFEANVQIPQVEAAPEAVNKPIEQYADELIASYEKELAQSQGEGHYSLDSSYKVVTDNNKYLCIRIDTTVVMASGAEYTKIFTIDKSTGKVISLKDLFQNPSEKLAAISSNIKEQMADQMAKDDSVSYFYNSDMPEDDFKGLSGEESFYFNQQGLLVITFDEYEVAPGYMGAVEFTIPADVAGTF</sequence>
<protein>
    <submittedName>
        <fullName evidence="2">Anti-sigma-V factor rsiV</fullName>
    </submittedName>
</protein>
<dbReference type="InterPro" id="IPR021729">
    <property type="entry name" value="DUF3298"/>
</dbReference>
<keyword evidence="3" id="KW-1185">Reference proteome</keyword>
<reference evidence="2 3" key="1">
    <citation type="submission" date="2024-04" db="EMBL/GenBank/DDBJ databases">
        <title>Defined microbial consortia suppress multidrug-resistant proinflammatory Enterobacteriaceae via ecological control.</title>
        <authorList>
            <person name="Furuichi M."/>
            <person name="Kawaguchi T."/>
            <person name="Pust M."/>
            <person name="Yasuma K."/>
            <person name="Plichta D."/>
            <person name="Hasegawa N."/>
            <person name="Ohya T."/>
            <person name="Bhattarai S."/>
            <person name="Sasajima S."/>
            <person name="Aoto Y."/>
            <person name="Tuganbaev T."/>
            <person name="Yaginuma M."/>
            <person name="Ueda M."/>
            <person name="Okahashi N."/>
            <person name="Amafuji K."/>
            <person name="Kiridooshi Y."/>
            <person name="Sugita K."/>
            <person name="Strazar M."/>
            <person name="Skelly A."/>
            <person name="Suda W."/>
            <person name="Hattori M."/>
            <person name="Nakamoto N."/>
            <person name="Caballero S."/>
            <person name="Norman J."/>
            <person name="Olle B."/>
            <person name="Tanoue T."/>
            <person name="Arita M."/>
            <person name="Bucci V."/>
            <person name="Atarashi K."/>
            <person name="Xavier R."/>
            <person name="Honda K."/>
        </authorList>
    </citation>
    <scope>NUCLEOTIDE SEQUENCE [LARGE SCALE GENOMIC DNA]</scope>
    <source>
        <strain evidence="3">f13</strain>
    </source>
</reference>
<dbReference type="Proteomes" id="UP001600894">
    <property type="component" value="Unassembled WGS sequence"/>
</dbReference>
<comment type="caution">
    <text evidence="2">The sequence shown here is derived from an EMBL/GenBank/DDBJ whole genome shotgun (WGS) entry which is preliminary data.</text>
</comment>
<proteinExistence type="predicted"/>
<evidence type="ECO:0000313" key="3">
    <source>
        <dbReference type="Proteomes" id="UP001600894"/>
    </source>
</evidence>
<dbReference type="Gene3D" id="3.90.640.20">
    <property type="entry name" value="Heat-shock cognate protein, ATPase"/>
    <property type="match status" value="1"/>
</dbReference>
<dbReference type="InterPro" id="IPR037126">
    <property type="entry name" value="PdaC/RsiV-like_sf"/>
</dbReference>
<name>A0ABQ0AW36_9FIRM</name>
<dbReference type="EMBL" id="BAABXL010000001">
    <property type="protein sequence ID" value="GAA6268231.1"/>
    <property type="molecule type" value="Genomic_DNA"/>
</dbReference>
<dbReference type="RefSeq" id="WP_176254690.1">
    <property type="nucleotide sequence ID" value="NZ_BAABXL010000001.1"/>
</dbReference>
<accession>A0ABQ0AW36</accession>
<evidence type="ECO:0000313" key="2">
    <source>
        <dbReference type="EMBL" id="GAA6268231.1"/>
    </source>
</evidence>